<protein>
    <submittedName>
        <fullName evidence="1">Uncharacterized protein</fullName>
    </submittedName>
</protein>
<sequence>VLSIWCALRPLPPALLDPTRPPLRCRCDLFRVSLLRSGSSFFFCC</sequence>
<name>A0A452ZRB7_AEGTS</name>
<dbReference type="EnsemblPlants" id="AET1Gv20887300.10">
    <property type="protein sequence ID" value="AET1Gv20887300.10"/>
    <property type="gene ID" value="AET1Gv20887300"/>
</dbReference>
<reference evidence="1" key="4">
    <citation type="submission" date="2019-03" db="UniProtKB">
        <authorList>
            <consortium name="EnsemblPlants"/>
        </authorList>
    </citation>
    <scope>IDENTIFICATION</scope>
</reference>
<reference evidence="2" key="2">
    <citation type="journal article" date="2017" name="Nat. Plants">
        <title>The Aegilops tauschii genome reveals multiple impacts of transposons.</title>
        <authorList>
            <person name="Zhao G."/>
            <person name="Zou C."/>
            <person name="Li K."/>
            <person name="Wang K."/>
            <person name="Li T."/>
            <person name="Gao L."/>
            <person name="Zhang X."/>
            <person name="Wang H."/>
            <person name="Yang Z."/>
            <person name="Liu X."/>
            <person name="Jiang W."/>
            <person name="Mao L."/>
            <person name="Kong X."/>
            <person name="Jiao Y."/>
            <person name="Jia J."/>
        </authorList>
    </citation>
    <scope>NUCLEOTIDE SEQUENCE [LARGE SCALE GENOMIC DNA]</scope>
    <source>
        <strain evidence="2">cv. AL8/78</strain>
    </source>
</reference>
<dbReference type="AlphaFoldDB" id="A0A452ZRB7"/>
<evidence type="ECO:0000313" key="2">
    <source>
        <dbReference type="Proteomes" id="UP000015105"/>
    </source>
</evidence>
<keyword evidence="2" id="KW-1185">Reference proteome</keyword>
<reference evidence="2" key="1">
    <citation type="journal article" date="2014" name="Science">
        <title>Ancient hybridizations among the ancestral genomes of bread wheat.</title>
        <authorList>
            <consortium name="International Wheat Genome Sequencing Consortium,"/>
            <person name="Marcussen T."/>
            <person name="Sandve S.R."/>
            <person name="Heier L."/>
            <person name="Spannagl M."/>
            <person name="Pfeifer M."/>
            <person name="Jakobsen K.S."/>
            <person name="Wulff B.B."/>
            <person name="Steuernagel B."/>
            <person name="Mayer K.F."/>
            <person name="Olsen O.A."/>
        </authorList>
    </citation>
    <scope>NUCLEOTIDE SEQUENCE [LARGE SCALE GENOMIC DNA]</scope>
    <source>
        <strain evidence="2">cv. AL8/78</strain>
    </source>
</reference>
<accession>A0A452ZRB7</accession>
<reference evidence="1" key="3">
    <citation type="journal article" date="2017" name="Nature">
        <title>Genome sequence of the progenitor of the wheat D genome Aegilops tauschii.</title>
        <authorList>
            <person name="Luo M.C."/>
            <person name="Gu Y.Q."/>
            <person name="Puiu D."/>
            <person name="Wang H."/>
            <person name="Twardziok S.O."/>
            <person name="Deal K.R."/>
            <person name="Huo N."/>
            <person name="Zhu T."/>
            <person name="Wang L."/>
            <person name="Wang Y."/>
            <person name="McGuire P.E."/>
            <person name="Liu S."/>
            <person name="Long H."/>
            <person name="Ramasamy R.K."/>
            <person name="Rodriguez J.C."/>
            <person name="Van S.L."/>
            <person name="Yuan L."/>
            <person name="Wang Z."/>
            <person name="Xia Z."/>
            <person name="Xiao L."/>
            <person name="Anderson O.D."/>
            <person name="Ouyang S."/>
            <person name="Liang Y."/>
            <person name="Zimin A.V."/>
            <person name="Pertea G."/>
            <person name="Qi P."/>
            <person name="Bennetzen J.L."/>
            <person name="Dai X."/>
            <person name="Dawson M.W."/>
            <person name="Muller H.G."/>
            <person name="Kugler K."/>
            <person name="Rivarola-Duarte L."/>
            <person name="Spannagl M."/>
            <person name="Mayer K.F.X."/>
            <person name="Lu F.H."/>
            <person name="Bevan M.W."/>
            <person name="Leroy P."/>
            <person name="Li P."/>
            <person name="You F.M."/>
            <person name="Sun Q."/>
            <person name="Liu Z."/>
            <person name="Lyons E."/>
            <person name="Wicker T."/>
            <person name="Salzberg S.L."/>
            <person name="Devos K.M."/>
            <person name="Dvorak J."/>
        </authorList>
    </citation>
    <scope>NUCLEOTIDE SEQUENCE [LARGE SCALE GENOMIC DNA]</scope>
    <source>
        <strain evidence="1">cv. AL8/78</strain>
    </source>
</reference>
<reference evidence="1" key="5">
    <citation type="journal article" date="2021" name="G3 (Bethesda)">
        <title>Aegilops tauschii genome assembly Aet v5.0 features greater sequence contiguity and improved annotation.</title>
        <authorList>
            <person name="Wang L."/>
            <person name="Zhu T."/>
            <person name="Rodriguez J.C."/>
            <person name="Deal K.R."/>
            <person name="Dubcovsky J."/>
            <person name="McGuire P.E."/>
            <person name="Lux T."/>
            <person name="Spannagl M."/>
            <person name="Mayer K.F.X."/>
            <person name="Baldrich P."/>
            <person name="Meyers B.C."/>
            <person name="Huo N."/>
            <person name="Gu Y.Q."/>
            <person name="Zhou H."/>
            <person name="Devos K.M."/>
            <person name="Bennetzen J.L."/>
            <person name="Unver T."/>
            <person name="Budak H."/>
            <person name="Gulick P.J."/>
            <person name="Galiba G."/>
            <person name="Kalapos B."/>
            <person name="Nelson D.R."/>
            <person name="Li P."/>
            <person name="You F.M."/>
            <person name="Luo M.C."/>
            <person name="Dvorak J."/>
        </authorList>
    </citation>
    <scope>NUCLEOTIDE SEQUENCE [LARGE SCALE GENOMIC DNA]</scope>
    <source>
        <strain evidence="1">cv. AL8/78</strain>
    </source>
</reference>
<proteinExistence type="predicted"/>
<organism evidence="1 2">
    <name type="scientific">Aegilops tauschii subsp. strangulata</name>
    <name type="common">Goatgrass</name>
    <dbReference type="NCBI Taxonomy" id="200361"/>
    <lineage>
        <taxon>Eukaryota</taxon>
        <taxon>Viridiplantae</taxon>
        <taxon>Streptophyta</taxon>
        <taxon>Embryophyta</taxon>
        <taxon>Tracheophyta</taxon>
        <taxon>Spermatophyta</taxon>
        <taxon>Magnoliopsida</taxon>
        <taxon>Liliopsida</taxon>
        <taxon>Poales</taxon>
        <taxon>Poaceae</taxon>
        <taxon>BOP clade</taxon>
        <taxon>Pooideae</taxon>
        <taxon>Triticodae</taxon>
        <taxon>Triticeae</taxon>
        <taxon>Triticinae</taxon>
        <taxon>Aegilops</taxon>
    </lineage>
</organism>
<dbReference type="Proteomes" id="UP000015105">
    <property type="component" value="Chromosome 1D"/>
</dbReference>
<dbReference type="Gramene" id="AET1Gv20887300.10">
    <property type="protein sequence ID" value="AET1Gv20887300.10"/>
    <property type="gene ID" value="AET1Gv20887300"/>
</dbReference>
<evidence type="ECO:0000313" key="1">
    <source>
        <dbReference type="EnsemblPlants" id="AET1Gv20887300.10"/>
    </source>
</evidence>